<evidence type="ECO:0000256" key="5">
    <source>
        <dbReference type="ARBA" id="ARBA00022970"/>
    </source>
</evidence>
<evidence type="ECO:0000313" key="8">
    <source>
        <dbReference type="Proteomes" id="UP000623678"/>
    </source>
</evidence>
<keyword evidence="4 7" id="KW-0067">ATP-binding</keyword>
<dbReference type="EMBL" id="JACRTD010000002">
    <property type="protein sequence ID" value="MBC8584515.1"/>
    <property type="molecule type" value="Genomic_DNA"/>
</dbReference>
<dbReference type="GO" id="GO:0016887">
    <property type="term" value="F:ATP hydrolysis activity"/>
    <property type="evidence" value="ECO:0007669"/>
    <property type="project" value="InterPro"/>
</dbReference>
<gene>
    <name evidence="7" type="ORF">H8705_02855</name>
</gene>
<dbReference type="PANTHER" id="PTHR43820:SF4">
    <property type="entry name" value="HIGH-AFFINITY BRANCHED-CHAIN AMINO ACID TRANSPORT ATP-BINDING PROTEIN LIVF"/>
    <property type="match status" value="1"/>
</dbReference>
<dbReference type="PANTHER" id="PTHR43820">
    <property type="entry name" value="HIGH-AFFINITY BRANCHED-CHAIN AMINO ACID TRANSPORT ATP-BINDING PROTEIN LIVF"/>
    <property type="match status" value="1"/>
</dbReference>
<keyword evidence="8" id="KW-1185">Reference proteome</keyword>
<proteinExistence type="inferred from homology"/>
<sequence>MLKVQGLVSGYGKVQIIRGVDIEISSGEIVSIIGRNGVGKTTLMKTIMGAIRPMAGKIEIDGKDFTKKPIYTRAADGVGYVEQGHGIFPALTVEENLKIGLGINNMKKSKDLSIAHEYFPILLSRSKQKAGTLSGGEQAMLSIARVLVAKPRIILLDEPSEGVQPNVVNQIGEIISKFSKEMNITILLVEQHLKLIQSISQRAYALDKGVIVGNLTREELLDNDTVASYLTV</sequence>
<dbReference type="Gene3D" id="3.40.50.300">
    <property type="entry name" value="P-loop containing nucleotide triphosphate hydrolases"/>
    <property type="match status" value="1"/>
</dbReference>
<dbReference type="InterPro" id="IPR027417">
    <property type="entry name" value="P-loop_NTPase"/>
</dbReference>
<dbReference type="PROSITE" id="PS00211">
    <property type="entry name" value="ABC_TRANSPORTER_1"/>
    <property type="match status" value="1"/>
</dbReference>
<dbReference type="SUPFAM" id="SSF52540">
    <property type="entry name" value="P-loop containing nucleoside triphosphate hydrolases"/>
    <property type="match status" value="1"/>
</dbReference>
<evidence type="ECO:0000259" key="6">
    <source>
        <dbReference type="PROSITE" id="PS50893"/>
    </source>
</evidence>
<reference evidence="7" key="1">
    <citation type="submission" date="2020-08" db="EMBL/GenBank/DDBJ databases">
        <title>Genome public.</title>
        <authorList>
            <person name="Liu C."/>
            <person name="Sun Q."/>
        </authorList>
    </citation>
    <scope>NUCLEOTIDE SEQUENCE</scope>
    <source>
        <strain evidence="7">NSJ-64</strain>
    </source>
</reference>
<name>A0A926EQM7_9FIRM</name>
<accession>A0A926EQM7</accession>
<dbReference type="PROSITE" id="PS50893">
    <property type="entry name" value="ABC_TRANSPORTER_2"/>
    <property type="match status" value="1"/>
</dbReference>
<evidence type="ECO:0000313" key="7">
    <source>
        <dbReference type="EMBL" id="MBC8584515.1"/>
    </source>
</evidence>
<dbReference type="AlphaFoldDB" id="A0A926EQM7"/>
<evidence type="ECO:0000256" key="2">
    <source>
        <dbReference type="ARBA" id="ARBA00022448"/>
    </source>
</evidence>
<keyword evidence="3" id="KW-0547">Nucleotide-binding</keyword>
<protein>
    <submittedName>
        <fullName evidence="7">ABC transporter ATP-binding protein</fullName>
    </submittedName>
</protein>
<dbReference type="SMART" id="SM00382">
    <property type="entry name" value="AAA"/>
    <property type="match status" value="1"/>
</dbReference>
<comment type="similarity">
    <text evidence="1">Belongs to the ABC transporter superfamily.</text>
</comment>
<dbReference type="GO" id="GO:0015807">
    <property type="term" value="P:L-amino acid transport"/>
    <property type="evidence" value="ECO:0007669"/>
    <property type="project" value="TreeGrafter"/>
</dbReference>
<comment type="caution">
    <text evidence="7">The sequence shown here is derived from an EMBL/GenBank/DDBJ whole genome shotgun (WGS) entry which is preliminary data.</text>
</comment>
<dbReference type="Pfam" id="PF00005">
    <property type="entry name" value="ABC_tran"/>
    <property type="match status" value="1"/>
</dbReference>
<dbReference type="GO" id="GO:0005524">
    <property type="term" value="F:ATP binding"/>
    <property type="evidence" value="ECO:0007669"/>
    <property type="project" value="UniProtKB-KW"/>
</dbReference>
<dbReference type="InterPro" id="IPR017871">
    <property type="entry name" value="ABC_transporter-like_CS"/>
</dbReference>
<dbReference type="InterPro" id="IPR003593">
    <property type="entry name" value="AAA+_ATPase"/>
</dbReference>
<dbReference type="InterPro" id="IPR052156">
    <property type="entry name" value="BCAA_Transport_ATP-bd_LivF"/>
</dbReference>
<feature type="domain" description="ABC transporter" evidence="6">
    <location>
        <begin position="2"/>
        <end position="230"/>
    </location>
</feature>
<organism evidence="7 8">
    <name type="scientific">Youxingia wuxianensis</name>
    <dbReference type="NCBI Taxonomy" id="2763678"/>
    <lineage>
        <taxon>Bacteria</taxon>
        <taxon>Bacillati</taxon>
        <taxon>Bacillota</taxon>
        <taxon>Clostridia</taxon>
        <taxon>Eubacteriales</taxon>
        <taxon>Oscillospiraceae</taxon>
        <taxon>Youxingia</taxon>
    </lineage>
</organism>
<dbReference type="InterPro" id="IPR003439">
    <property type="entry name" value="ABC_transporter-like_ATP-bd"/>
</dbReference>
<dbReference type="GO" id="GO:0015658">
    <property type="term" value="F:branched-chain amino acid transmembrane transporter activity"/>
    <property type="evidence" value="ECO:0007669"/>
    <property type="project" value="TreeGrafter"/>
</dbReference>
<keyword evidence="5" id="KW-0029">Amino-acid transport</keyword>
<keyword evidence="2" id="KW-0813">Transport</keyword>
<dbReference type="CDD" id="cd03224">
    <property type="entry name" value="ABC_TM1139_LivF_branched"/>
    <property type="match status" value="1"/>
</dbReference>
<evidence type="ECO:0000256" key="1">
    <source>
        <dbReference type="ARBA" id="ARBA00005417"/>
    </source>
</evidence>
<evidence type="ECO:0000256" key="4">
    <source>
        <dbReference type="ARBA" id="ARBA00022840"/>
    </source>
</evidence>
<evidence type="ECO:0000256" key="3">
    <source>
        <dbReference type="ARBA" id="ARBA00022741"/>
    </source>
</evidence>
<dbReference type="RefSeq" id="WP_262394347.1">
    <property type="nucleotide sequence ID" value="NZ_JACRTD010000002.1"/>
</dbReference>
<dbReference type="Proteomes" id="UP000623678">
    <property type="component" value="Unassembled WGS sequence"/>
</dbReference>